<evidence type="ECO:0000256" key="1">
    <source>
        <dbReference type="ARBA" id="ARBA00004141"/>
    </source>
</evidence>
<dbReference type="GO" id="GO:0008360">
    <property type="term" value="P:regulation of cell shape"/>
    <property type="evidence" value="ECO:0007669"/>
    <property type="project" value="UniProtKB-KW"/>
</dbReference>
<evidence type="ECO:0000256" key="16">
    <source>
        <dbReference type="SAM" id="Phobius"/>
    </source>
</evidence>
<keyword evidence="5" id="KW-0133">Cell shape</keyword>
<evidence type="ECO:0000256" key="15">
    <source>
        <dbReference type="ARBA" id="ARBA00049902"/>
    </source>
</evidence>
<evidence type="ECO:0000256" key="5">
    <source>
        <dbReference type="ARBA" id="ARBA00022960"/>
    </source>
</evidence>
<feature type="transmembrane region" description="Helical" evidence="16">
    <location>
        <begin position="225"/>
        <end position="242"/>
    </location>
</feature>
<accession>A0A2H0X6M1</accession>
<evidence type="ECO:0000256" key="9">
    <source>
        <dbReference type="ARBA" id="ARBA00032370"/>
    </source>
</evidence>
<name>A0A2H0X6M1_UNCKA</name>
<feature type="transmembrane region" description="Helical" evidence="16">
    <location>
        <begin position="12"/>
        <end position="31"/>
    </location>
</feature>
<sequence length="399" mass="44155">MKKTKKLIDYYLLFGLLVLLIFGTITVYNSSLVASNNLFGGQFYFLIHQLLWLFFGLVGGVFFYLYPYQKLRLFFKIGLYISLFFLFLTGLGGLSSLPFFRLFLGWLPDNILYQSFCPAINGARRWFIFNPSPLPAIPLLGRLNFQPAEALKFFIVGYLSFTLSQATRNGRNFPSVFLWRFSFLIAVISGLLVLQPDFGSLLLLNSLSFGLAFLAGVPLWYFSLLLPLGTLAGLPLILFSDYRRARLLTFLSGGSQDPLGKGYQISQVLIALGSGGWFGLGFGNSRQKHGYIPEVATDSIFAIIGEELGWVGTVVFLVIYFYVLFRGLAVSRNCQDNVGKLLAGGVVLWIFSQLVLNLGAVTALIPFTGVPLPMISYGGSSLIFIVSGLGLLLNVSKNS</sequence>
<evidence type="ECO:0000256" key="10">
    <source>
        <dbReference type="ARBA" id="ARBA00033270"/>
    </source>
</evidence>
<evidence type="ECO:0000256" key="4">
    <source>
        <dbReference type="ARBA" id="ARBA00022692"/>
    </source>
</evidence>
<evidence type="ECO:0000256" key="7">
    <source>
        <dbReference type="ARBA" id="ARBA00022989"/>
    </source>
</evidence>
<feature type="transmembrane region" description="Helical" evidence="16">
    <location>
        <begin position="346"/>
        <end position="368"/>
    </location>
</feature>
<dbReference type="GO" id="GO:0015648">
    <property type="term" value="F:lipid-linked peptidoglycan transporter activity"/>
    <property type="evidence" value="ECO:0007669"/>
    <property type="project" value="TreeGrafter"/>
</dbReference>
<organism evidence="17 18">
    <name type="scientific">candidate division WWE3 bacterium CG08_land_8_20_14_0_20_43_13</name>
    <dbReference type="NCBI Taxonomy" id="1975087"/>
    <lineage>
        <taxon>Bacteria</taxon>
        <taxon>Katanobacteria</taxon>
    </lineage>
</organism>
<evidence type="ECO:0000256" key="13">
    <source>
        <dbReference type="ARBA" id="ARBA00041418"/>
    </source>
</evidence>
<dbReference type="GO" id="GO:0008955">
    <property type="term" value="F:peptidoglycan glycosyltransferase activity"/>
    <property type="evidence" value="ECO:0007669"/>
    <property type="project" value="UniProtKB-EC"/>
</dbReference>
<evidence type="ECO:0000256" key="11">
    <source>
        <dbReference type="ARBA" id="ARBA00038053"/>
    </source>
</evidence>
<feature type="transmembrane region" description="Helical" evidence="16">
    <location>
        <begin position="374"/>
        <end position="395"/>
    </location>
</feature>
<dbReference type="PANTHER" id="PTHR30474:SF2">
    <property type="entry name" value="PEPTIDOGLYCAN GLYCOSYLTRANSFERASE FTSW-RELATED"/>
    <property type="match status" value="1"/>
</dbReference>
<dbReference type="EMBL" id="PEYW01000045">
    <property type="protein sequence ID" value="PIS20573.1"/>
    <property type="molecule type" value="Genomic_DNA"/>
</dbReference>
<evidence type="ECO:0000256" key="6">
    <source>
        <dbReference type="ARBA" id="ARBA00022984"/>
    </source>
</evidence>
<comment type="subcellular location">
    <subcellularLocation>
        <location evidence="1">Membrane</location>
        <topology evidence="1">Multi-pass membrane protein</topology>
    </subcellularLocation>
</comment>
<feature type="transmembrane region" description="Helical" evidence="16">
    <location>
        <begin position="300"/>
        <end position="325"/>
    </location>
</feature>
<proteinExistence type="inferred from homology"/>
<dbReference type="EC" id="2.4.99.28" evidence="14"/>
<comment type="caution">
    <text evidence="17">The sequence shown here is derived from an EMBL/GenBank/DDBJ whole genome shotgun (WGS) entry which is preliminary data.</text>
</comment>
<dbReference type="AlphaFoldDB" id="A0A2H0X6M1"/>
<keyword evidence="2" id="KW-0328">Glycosyltransferase</keyword>
<evidence type="ECO:0000256" key="8">
    <source>
        <dbReference type="ARBA" id="ARBA00023136"/>
    </source>
</evidence>
<evidence type="ECO:0000256" key="2">
    <source>
        <dbReference type="ARBA" id="ARBA00022676"/>
    </source>
</evidence>
<feature type="transmembrane region" description="Helical" evidence="16">
    <location>
        <begin position="77"/>
        <end position="100"/>
    </location>
</feature>
<evidence type="ECO:0000313" key="17">
    <source>
        <dbReference type="EMBL" id="PIS20573.1"/>
    </source>
</evidence>
<keyword evidence="3" id="KW-0808">Transferase</keyword>
<dbReference type="GO" id="GO:0009252">
    <property type="term" value="P:peptidoglycan biosynthetic process"/>
    <property type="evidence" value="ECO:0007669"/>
    <property type="project" value="UniProtKB-KW"/>
</dbReference>
<dbReference type="InterPro" id="IPR001182">
    <property type="entry name" value="FtsW/RodA"/>
</dbReference>
<dbReference type="GO" id="GO:0032153">
    <property type="term" value="C:cell division site"/>
    <property type="evidence" value="ECO:0007669"/>
    <property type="project" value="TreeGrafter"/>
</dbReference>
<feature type="transmembrane region" description="Helical" evidence="16">
    <location>
        <begin position="263"/>
        <end position="280"/>
    </location>
</feature>
<dbReference type="PANTHER" id="PTHR30474">
    <property type="entry name" value="CELL CYCLE PROTEIN"/>
    <property type="match status" value="1"/>
</dbReference>
<keyword evidence="7 16" id="KW-1133">Transmembrane helix</keyword>
<gene>
    <name evidence="17" type="ORF">COT52_03035</name>
</gene>
<feature type="transmembrane region" description="Helical" evidence="16">
    <location>
        <begin position="177"/>
        <end position="194"/>
    </location>
</feature>
<dbReference type="Proteomes" id="UP000231414">
    <property type="component" value="Unassembled WGS sequence"/>
</dbReference>
<dbReference type="Pfam" id="PF01098">
    <property type="entry name" value="FTSW_RODA_SPOVE"/>
    <property type="match status" value="1"/>
</dbReference>
<evidence type="ECO:0000256" key="12">
    <source>
        <dbReference type="ARBA" id="ARBA00041185"/>
    </source>
</evidence>
<evidence type="ECO:0000256" key="14">
    <source>
        <dbReference type="ARBA" id="ARBA00044770"/>
    </source>
</evidence>
<protein>
    <recommendedName>
        <fullName evidence="12">Probable peptidoglycan glycosyltransferase FtsW</fullName>
        <ecNumber evidence="14">2.4.99.28</ecNumber>
    </recommendedName>
    <alternativeName>
        <fullName evidence="13">Cell division protein FtsW</fullName>
    </alternativeName>
    <alternativeName>
        <fullName evidence="10">Cell wall polymerase</fullName>
    </alternativeName>
    <alternativeName>
        <fullName evidence="9">Peptidoglycan polymerase</fullName>
    </alternativeName>
</protein>
<evidence type="ECO:0000313" key="18">
    <source>
        <dbReference type="Proteomes" id="UP000231414"/>
    </source>
</evidence>
<feature type="transmembrane region" description="Helical" evidence="16">
    <location>
        <begin position="43"/>
        <end position="65"/>
    </location>
</feature>
<dbReference type="GO" id="GO:0005886">
    <property type="term" value="C:plasma membrane"/>
    <property type="evidence" value="ECO:0007669"/>
    <property type="project" value="TreeGrafter"/>
</dbReference>
<evidence type="ECO:0000256" key="3">
    <source>
        <dbReference type="ARBA" id="ARBA00022679"/>
    </source>
</evidence>
<keyword evidence="6" id="KW-0573">Peptidoglycan synthesis</keyword>
<dbReference type="GO" id="GO:0051301">
    <property type="term" value="P:cell division"/>
    <property type="evidence" value="ECO:0007669"/>
    <property type="project" value="InterPro"/>
</dbReference>
<comment type="similarity">
    <text evidence="11">Belongs to the SEDS family. FtsW subfamily.</text>
</comment>
<reference evidence="18" key="1">
    <citation type="submission" date="2017-09" db="EMBL/GenBank/DDBJ databases">
        <title>Depth-based differentiation of microbial function through sediment-hosted aquifers and enrichment of novel symbionts in the deep terrestrial subsurface.</title>
        <authorList>
            <person name="Probst A.J."/>
            <person name="Ladd B."/>
            <person name="Jarett J.K."/>
            <person name="Geller-Mcgrath D.E."/>
            <person name="Sieber C.M.K."/>
            <person name="Emerson J.B."/>
            <person name="Anantharaman K."/>
            <person name="Thomas B.C."/>
            <person name="Malmstrom R."/>
            <person name="Stieglmeier M."/>
            <person name="Klingl A."/>
            <person name="Woyke T."/>
            <person name="Ryan C.M."/>
            <person name="Banfield J.F."/>
        </authorList>
    </citation>
    <scope>NUCLEOTIDE SEQUENCE [LARGE SCALE GENOMIC DNA]</scope>
</reference>
<keyword evidence="8 16" id="KW-0472">Membrane</keyword>
<keyword evidence="4 16" id="KW-0812">Transmembrane</keyword>
<comment type="catalytic activity">
    <reaction evidence="15">
        <text>[GlcNAc-(1-&gt;4)-Mur2Ac(oyl-L-Ala-gamma-D-Glu-L-Lys-D-Ala-D-Ala)](n)-di-trans,octa-cis-undecaprenyl diphosphate + beta-D-GlcNAc-(1-&gt;4)-Mur2Ac(oyl-L-Ala-gamma-D-Glu-L-Lys-D-Ala-D-Ala)-di-trans,octa-cis-undecaprenyl diphosphate = [GlcNAc-(1-&gt;4)-Mur2Ac(oyl-L-Ala-gamma-D-Glu-L-Lys-D-Ala-D-Ala)](n+1)-di-trans,octa-cis-undecaprenyl diphosphate + di-trans,octa-cis-undecaprenyl diphosphate + H(+)</text>
        <dbReference type="Rhea" id="RHEA:23708"/>
        <dbReference type="Rhea" id="RHEA-COMP:9602"/>
        <dbReference type="Rhea" id="RHEA-COMP:9603"/>
        <dbReference type="ChEBI" id="CHEBI:15378"/>
        <dbReference type="ChEBI" id="CHEBI:58405"/>
        <dbReference type="ChEBI" id="CHEBI:60033"/>
        <dbReference type="ChEBI" id="CHEBI:78435"/>
        <dbReference type="EC" id="2.4.99.28"/>
    </reaction>
</comment>